<keyword evidence="3" id="KW-0521">NADP</keyword>
<comment type="pathway">
    <text evidence="1">Metabolic intermediate biosynthesis; chorismate biosynthesis; chorismate from D-erythrose 4-phosphate and phosphoenolpyruvate: step 4/7.</text>
</comment>
<dbReference type="GO" id="GO:0009423">
    <property type="term" value="P:chorismate biosynthetic process"/>
    <property type="evidence" value="ECO:0007669"/>
    <property type="project" value="TreeGrafter"/>
</dbReference>
<dbReference type="Pfam" id="PF01488">
    <property type="entry name" value="Shikimate_DH"/>
    <property type="match status" value="1"/>
</dbReference>
<feature type="domain" description="Quinate/shikimate 5-dehydrogenase/glutamyl-tRNA reductase" evidence="7">
    <location>
        <begin position="110"/>
        <end position="184"/>
    </location>
</feature>
<dbReference type="Proteomes" id="UP000628984">
    <property type="component" value="Unassembled WGS sequence"/>
</dbReference>
<protein>
    <recommendedName>
        <fullName evidence="2">shikimate dehydrogenase (NADP(+))</fullName>
        <ecNumber evidence="2">1.1.1.25</ecNumber>
    </recommendedName>
</protein>
<dbReference type="InterPro" id="IPR036291">
    <property type="entry name" value="NAD(P)-bd_dom_sf"/>
</dbReference>
<dbReference type="GO" id="GO:0009073">
    <property type="term" value="P:aromatic amino acid family biosynthetic process"/>
    <property type="evidence" value="ECO:0007669"/>
    <property type="project" value="UniProtKB-KW"/>
</dbReference>
<dbReference type="Gene3D" id="3.40.50.720">
    <property type="entry name" value="NAD(P)-binding Rossmann-like Domain"/>
    <property type="match status" value="1"/>
</dbReference>
<dbReference type="GO" id="GO:0004764">
    <property type="term" value="F:shikimate 3-dehydrogenase (NADP+) activity"/>
    <property type="evidence" value="ECO:0007669"/>
    <property type="project" value="UniProtKB-EC"/>
</dbReference>
<dbReference type="Pfam" id="PF08501">
    <property type="entry name" value="Shikimate_dh_N"/>
    <property type="match status" value="1"/>
</dbReference>
<reference evidence="9" key="1">
    <citation type="journal article" date="2014" name="Int. J. Syst. Evol. Microbiol.">
        <title>Complete genome sequence of Corynebacterium casei LMG S-19264T (=DSM 44701T), isolated from a smear-ripened cheese.</title>
        <authorList>
            <consortium name="US DOE Joint Genome Institute (JGI-PGF)"/>
            <person name="Walter F."/>
            <person name="Albersmeier A."/>
            <person name="Kalinowski J."/>
            <person name="Ruckert C."/>
        </authorList>
    </citation>
    <scope>NUCLEOTIDE SEQUENCE</scope>
    <source>
        <strain evidence="9">KCTC 23714</strain>
    </source>
</reference>
<keyword evidence="5" id="KW-0028">Amino-acid biosynthesis</keyword>
<dbReference type="AlphaFoldDB" id="A0A918MMT6"/>
<dbReference type="EMBL" id="BMYQ01000013">
    <property type="protein sequence ID" value="GGW41731.1"/>
    <property type="molecule type" value="Genomic_DNA"/>
</dbReference>
<dbReference type="InterPro" id="IPR046346">
    <property type="entry name" value="Aminoacid_DH-like_N_sf"/>
</dbReference>
<evidence type="ECO:0000256" key="6">
    <source>
        <dbReference type="ARBA" id="ARBA00049442"/>
    </source>
</evidence>
<evidence type="ECO:0000313" key="9">
    <source>
        <dbReference type="EMBL" id="GGW41731.1"/>
    </source>
</evidence>
<reference evidence="9" key="2">
    <citation type="submission" date="2020-09" db="EMBL/GenBank/DDBJ databases">
        <authorList>
            <person name="Sun Q."/>
            <person name="Kim S."/>
        </authorList>
    </citation>
    <scope>NUCLEOTIDE SEQUENCE</scope>
    <source>
        <strain evidence="9">KCTC 23714</strain>
    </source>
</reference>
<dbReference type="PANTHER" id="PTHR21089">
    <property type="entry name" value="SHIKIMATE DEHYDROGENASE"/>
    <property type="match status" value="1"/>
</dbReference>
<evidence type="ECO:0000256" key="4">
    <source>
        <dbReference type="ARBA" id="ARBA00023002"/>
    </source>
</evidence>
<dbReference type="GO" id="GO:0019632">
    <property type="term" value="P:shikimate metabolic process"/>
    <property type="evidence" value="ECO:0007669"/>
    <property type="project" value="TreeGrafter"/>
</dbReference>
<dbReference type="InterPro" id="IPR013708">
    <property type="entry name" value="Shikimate_DH-bd_N"/>
</dbReference>
<evidence type="ECO:0000313" key="10">
    <source>
        <dbReference type="Proteomes" id="UP000628984"/>
    </source>
</evidence>
<evidence type="ECO:0000256" key="5">
    <source>
        <dbReference type="ARBA" id="ARBA00023141"/>
    </source>
</evidence>
<evidence type="ECO:0000256" key="3">
    <source>
        <dbReference type="ARBA" id="ARBA00022857"/>
    </source>
</evidence>
<feature type="domain" description="Shikimate dehydrogenase substrate binding N-terminal" evidence="8">
    <location>
        <begin position="2"/>
        <end position="84"/>
    </location>
</feature>
<evidence type="ECO:0000256" key="2">
    <source>
        <dbReference type="ARBA" id="ARBA00012962"/>
    </source>
</evidence>
<accession>A0A918MMT6</accession>
<keyword evidence="10" id="KW-1185">Reference proteome</keyword>
<comment type="caution">
    <text evidence="9">The sequence shown here is derived from an EMBL/GenBank/DDBJ whole genome shotgun (WGS) entry which is preliminary data.</text>
</comment>
<dbReference type="InterPro" id="IPR006151">
    <property type="entry name" value="Shikm_DH/Glu-tRNA_Rdtase"/>
</dbReference>
<dbReference type="GO" id="GO:0050661">
    <property type="term" value="F:NADP binding"/>
    <property type="evidence" value="ECO:0007669"/>
    <property type="project" value="TreeGrafter"/>
</dbReference>
<proteinExistence type="predicted"/>
<dbReference type="GO" id="GO:0005829">
    <property type="term" value="C:cytosol"/>
    <property type="evidence" value="ECO:0007669"/>
    <property type="project" value="TreeGrafter"/>
</dbReference>
<organism evidence="9 10">
    <name type="scientific">Gemmobacter lanyuensis</name>
    <dbReference type="NCBI Taxonomy" id="1054497"/>
    <lineage>
        <taxon>Bacteria</taxon>
        <taxon>Pseudomonadati</taxon>
        <taxon>Pseudomonadota</taxon>
        <taxon>Alphaproteobacteria</taxon>
        <taxon>Rhodobacterales</taxon>
        <taxon>Paracoccaceae</taxon>
        <taxon>Gemmobacter</taxon>
    </lineage>
</organism>
<dbReference type="PANTHER" id="PTHR21089:SF1">
    <property type="entry name" value="BIFUNCTIONAL 3-DEHYDROQUINATE DEHYDRATASE_SHIKIMATE DEHYDROGENASE, CHLOROPLASTIC"/>
    <property type="match status" value="1"/>
</dbReference>
<dbReference type="EC" id="1.1.1.25" evidence="2"/>
<evidence type="ECO:0000259" key="8">
    <source>
        <dbReference type="Pfam" id="PF08501"/>
    </source>
</evidence>
<sequence length="258" mass="27601">MLAHPVGHAKSPGAFNALFEDRGLDSLMVPMTCTPDRLEDLWAGLDAMQNLRGIIVSIPYKGKLLEKAVKAHPRAARVGAANVLRRLPEGGWEADNFDGYGFVMAMKTKGHVMQGKRALLVGAGGGGSSIAHCLAEEGVAELTIADVDADRAEALAAAVRREFPACSVVTGPADPAGMDIAVNATPIGMKPADPLPMAIENARPGMVIFDIIMEPSETRLLQEARARGCHAEAGRPMMDCQMQAWVDFFDVDRKNRDV</sequence>
<dbReference type="InterPro" id="IPR022893">
    <property type="entry name" value="Shikimate_DH_fam"/>
</dbReference>
<evidence type="ECO:0000259" key="7">
    <source>
        <dbReference type="Pfam" id="PF01488"/>
    </source>
</evidence>
<evidence type="ECO:0000256" key="1">
    <source>
        <dbReference type="ARBA" id="ARBA00004871"/>
    </source>
</evidence>
<keyword evidence="4" id="KW-0560">Oxidoreductase</keyword>
<dbReference type="SUPFAM" id="SSF53223">
    <property type="entry name" value="Aminoacid dehydrogenase-like, N-terminal domain"/>
    <property type="match status" value="1"/>
</dbReference>
<dbReference type="CDD" id="cd01065">
    <property type="entry name" value="NAD_bind_Shikimate_DH"/>
    <property type="match status" value="1"/>
</dbReference>
<dbReference type="Gene3D" id="3.40.50.10860">
    <property type="entry name" value="Leucine Dehydrogenase, chain A, domain 1"/>
    <property type="match status" value="1"/>
</dbReference>
<keyword evidence="5" id="KW-0057">Aromatic amino acid biosynthesis</keyword>
<comment type="catalytic activity">
    <reaction evidence="6">
        <text>shikimate + NADP(+) = 3-dehydroshikimate + NADPH + H(+)</text>
        <dbReference type="Rhea" id="RHEA:17737"/>
        <dbReference type="ChEBI" id="CHEBI:15378"/>
        <dbReference type="ChEBI" id="CHEBI:16630"/>
        <dbReference type="ChEBI" id="CHEBI:36208"/>
        <dbReference type="ChEBI" id="CHEBI:57783"/>
        <dbReference type="ChEBI" id="CHEBI:58349"/>
        <dbReference type="EC" id="1.1.1.25"/>
    </reaction>
</comment>
<gene>
    <name evidence="9" type="ORF">GCM10011452_32670</name>
</gene>
<name>A0A918MMT6_9RHOB</name>
<dbReference type="SUPFAM" id="SSF51735">
    <property type="entry name" value="NAD(P)-binding Rossmann-fold domains"/>
    <property type="match status" value="1"/>
</dbReference>